<dbReference type="PROSITE" id="PS50006">
    <property type="entry name" value="FHA_DOMAIN"/>
    <property type="match status" value="1"/>
</dbReference>
<reference evidence="3" key="2">
    <citation type="submission" date="2024-04" db="EMBL/GenBank/DDBJ databases">
        <authorList>
            <person name="Chen Y."/>
            <person name="Shah S."/>
            <person name="Dougan E. K."/>
            <person name="Thang M."/>
            <person name="Chan C."/>
        </authorList>
    </citation>
    <scope>NUCLEOTIDE SEQUENCE [LARGE SCALE GENOMIC DNA]</scope>
</reference>
<reference evidence="2" key="1">
    <citation type="submission" date="2022-10" db="EMBL/GenBank/DDBJ databases">
        <authorList>
            <person name="Chen Y."/>
            <person name="Dougan E. K."/>
            <person name="Chan C."/>
            <person name="Rhodes N."/>
            <person name="Thang M."/>
        </authorList>
    </citation>
    <scope>NUCLEOTIDE SEQUENCE</scope>
</reference>
<gene>
    <name evidence="2" type="ORF">C1SCF055_LOCUS38873</name>
</gene>
<evidence type="ECO:0000313" key="2">
    <source>
        <dbReference type="EMBL" id="CAI4013935.1"/>
    </source>
</evidence>
<sequence length="110" mass="12337">AGKMMNVILSSCQRTLQSWSMWAMTECVRDTELVLGRDHPKTAFCDMRHHLRFTSVAYQHWQAYLTSSTRSALCFAQGESVNGSHLDAKKVLGLATAGELDALHEYTRSS</sequence>
<accession>A0A9P1DQN8</accession>
<name>A0A9P1DQN8_9DINO</name>
<dbReference type="Proteomes" id="UP001152797">
    <property type="component" value="Unassembled WGS sequence"/>
</dbReference>
<organism evidence="2">
    <name type="scientific">Cladocopium goreaui</name>
    <dbReference type="NCBI Taxonomy" id="2562237"/>
    <lineage>
        <taxon>Eukaryota</taxon>
        <taxon>Sar</taxon>
        <taxon>Alveolata</taxon>
        <taxon>Dinophyceae</taxon>
        <taxon>Suessiales</taxon>
        <taxon>Symbiodiniaceae</taxon>
        <taxon>Cladocopium</taxon>
    </lineage>
</organism>
<dbReference type="EMBL" id="CAMXCT030006102">
    <property type="protein sequence ID" value="CAL4801247.1"/>
    <property type="molecule type" value="Genomic_DNA"/>
</dbReference>
<evidence type="ECO:0000313" key="3">
    <source>
        <dbReference type="EMBL" id="CAL1167310.1"/>
    </source>
</evidence>
<protein>
    <recommendedName>
        <fullName evidence="1">FHA domain-containing protein</fullName>
    </recommendedName>
</protein>
<evidence type="ECO:0000259" key="1">
    <source>
        <dbReference type="PROSITE" id="PS50006"/>
    </source>
</evidence>
<comment type="caution">
    <text evidence="2">The sequence shown here is derived from an EMBL/GenBank/DDBJ whole genome shotgun (WGS) entry which is preliminary data.</text>
</comment>
<dbReference type="InterPro" id="IPR000253">
    <property type="entry name" value="FHA_dom"/>
</dbReference>
<feature type="domain" description="FHA" evidence="1">
    <location>
        <begin position="33"/>
        <end position="91"/>
    </location>
</feature>
<feature type="non-terminal residue" evidence="2">
    <location>
        <position position="1"/>
    </location>
</feature>
<proteinExistence type="predicted"/>
<evidence type="ECO:0000313" key="4">
    <source>
        <dbReference type="Proteomes" id="UP001152797"/>
    </source>
</evidence>
<dbReference type="EMBL" id="CAMXCT010006102">
    <property type="protein sequence ID" value="CAI4013935.1"/>
    <property type="molecule type" value="Genomic_DNA"/>
</dbReference>
<keyword evidence="4" id="KW-1185">Reference proteome</keyword>
<dbReference type="AlphaFoldDB" id="A0A9P1DQN8"/>
<dbReference type="EMBL" id="CAMXCT020006102">
    <property type="protein sequence ID" value="CAL1167310.1"/>
    <property type="molecule type" value="Genomic_DNA"/>
</dbReference>